<dbReference type="InterPro" id="IPR036890">
    <property type="entry name" value="HATPase_C_sf"/>
</dbReference>
<feature type="domain" description="Histidine kinase" evidence="10">
    <location>
        <begin position="196"/>
        <end position="403"/>
    </location>
</feature>
<sequence>MEKYAIQRSVKSYYYTVFFLIICMFIGISMSNPRSGGTDSGLISHGVIVVVLSIFLLLYPKFRTHSFRLIIVILASTLIYLLFFLYPNTASNLILISLIPTISILLFDEKLFYFSLILNTVLLGFSIIYIYLEDWEAIYPLLTGDIVGSIVNFIGSQVIQCFAFYLTSIRIKNQQVYYEQMKHSERLKTTGELAAAVAHEIRNPLTVVKGYLQMYKQDQSFDTDKREKFTLLIEELNTAEQVISELLSLSKPLKNKETEKINVETSLHSVTDLLQSYGLLNENKINVSVEGTCTITINKMEFHQLLVNIIKNAIEASSSGNPINIFAGRKRSYVEIKVSDVGQGMSAKELELVGTPFYSLKEKGTGLGIMICNQIVANYNGTIKFESNKGHGTTVRICFPYKK</sequence>
<dbReference type="PRINTS" id="PR00344">
    <property type="entry name" value="BCTRLSENSOR"/>
</dbReference>
<dbReference type="AlphaFoldDB" id="A0A432LDP4"/>
<keyword evidence="8" id="KW-0902">Two-component regulatory system</keyword>
<accession>A0A432LDP4</accession>
<dbReference type="EC" id="2.7.13.3" evidence="2"/>
<keyword evidence="12" id="KW-1185">Reference proteome</keyword>
<keyword evidence="3" id="KW-0597">Phosphoprotein</keyword>
<comment type="catalytic activity">
    <reaction evidence="1">
        <text>ATP + protein L-histidine = ADP + protein N-phospho-L-histidine.</text>
        <dbReference type="EC" id="2.7.13.3"/>
    </reaction>
</comment>
<dbReference type="SMART" id="SM00388">
    <property type="entry name" value="HisKA"/>
    <property type="match status" value="1"/>
</dbReference>
<keyword evidence="9" id="KW-0812">Transmembrane</keyword>
<dbReference type="InterPro" id="IPR036097">
    <property type="entry name" value="HisK_dim/P_sf"/>
</dbReference>
<reference evidence="11 12" key="1">
    <citation type="submission" date="2018-12" db="EMBL/GenBank/DDBJ databases">
        <title>Lysinibacillus antri sp. nov., isolated from a cave soil.</title>
        <authorList>
            <person name="Narsing Rao M.P."/>
            <person name="Zhang H."/>
            <person name="Dong Z.-Y."/>
            <person name="Niu X.-K."/>
            <person name="Zhang K."/>
            <person name="Fang B.-Z."/>
            <person name="Kang Y.-Q."/>
            <person name="Xiao M."/>
            <person name="Li W.-J."/>
        </authorList>
    </citation>
    <scope>NUCLEOTIDE SEQUENCE [LARGE SCALE GENOMIC DNA]</scope>
    <source>
        <strain evidence="11 12">SYSU K30002</strain>
    </source>
</reference>
<keyword evidence="5" id="KW-0547">Nucleotide-binding</keyword>
<dbReference type="GO" id="GO:0000155">
    <property type="term" value="F:phosphorelay sensor kinase activity"/>
    <property type="evidence" value="ECO:0007669"/>
    <property type="project" value="InterPro"/>
</dbReference>
<dbReference type="SUPFAM" id="SSF47384">
    <property type="entry name" value="Homodimeric domain of signal transducing histidine kinase"/>
    <property type="match status" value="1"/>
</dbReference>
<evidence type="ECO:0000256" key="8">
    <source>
        <dbReference type="ARBA" id="ARBA00023012"/>
    </source>
</evidence>
<evidence type="ECO:0000256" key="7">
    <source>
        <dbReference type="ARBA" id="ARBA00022840"/>
    </source>
</evidence>
<dbReference type="PANTHER" id="PTHR43065:SF46">
    <property type="entry name" value="C4-DICARBOXYLATE TRANSPORT SENSOR PROTEIN DCTB"/>
    <property type="match status" value="1"/>
</dbReference>
<dbReference type="InterPro" id="IPR004358">
    <property type="entry name" value="Sig_transdc_His_kin-like_C"/>
</dbReference>
<evidence type="ECO:0000256" key="9">
    <source>
        <dbReference type="SAM" id="Phobius"/>
    </source>
</evidence>
<dbReference type="InterPro" id="IPR005467">
    <property type="entry name" value="His_kinase_dom"/>
</dbReference>
<keyword evidence="9" id="KW-1133">Transmembrane helix</keyword>
<keyword evidence="7" id="KW-0067">ATP-binding</keyword>
<evidence type="ECO:0000256" key="3">
    <source>
        <dbReference type="ARBA" id="ARBA00022553"/>
    </source>
</evidence>
<feature type="transmembrane region" description="Helical" evidence="9">
    <location>
        <begin position="90"/>
        <end position="107"/>
    </location>
</feature>
<keyword evidence="9" id="KW-0472">Membrane</keyword>
<comment type="caution">
    <text evidence="11">The sequence shown here is derived from an EMBL/GenBank/DDBJ whole genome shotgun (WGS) entry which is preliminary data.</text>
</comment>
<gene>
    <name evidence="11" type="ORF">EK386_05920</name>
</gene>
<dbReference type="Proteomes" id="UP000287910">
    <property type="component" value="Unassembled WGS sequence"/>
</dbReference>
<dbReference type="EMBL" id="RYYR01000006">
    <property type="protein sequence ID" value="RUL54701.1"/>
    <property type="molecule type" value="Genomic_DNA"/>
</dbReference>
<organism evidence="11 12">
    <name type="scientific">Lysinibacillus antri</name>
    <dbReference type="NCBI Taxonomy" id="2498145"/>
    <lineage>
        <taxon>Bacteria</taxon>
        <taxon>Bacillati</taxon>
        <taxon>Bacillota</taxon>
        <taxon>Bacilli</taxon>
        <taxon>Bacillales</taxon>
        <taxon>Bacillaceae</taxon>
        <taxon>Lysinibacillus</taxon>
    </lineage>
</organism>
<dbReference type="InterPro" id="IPR003661">
    <property type="entry name" value="HisK_dim/P_dom"/>
</dbReference>
<dbReference type="SMART" id="SM00387">
    <property type="entry name" value="HATPase_c"/>
    <property type="match status" value="1"/>
</dbReference>
<protein>
    <recommendedName>
        <fullName evidence="2">histidine kinase</fullName>
        <ecNumber evidence="2">2.7.13.3</ecNumber>
    </recommendedName>
</protein>
<feature type="transmembrane region" description="Helical" evidence="9">
    <location>
        <begin position="12"/>
        <end position="30"/>
    </location>
</feature>
<dbReference type="Gene3D" id="1.10.287.130">
    <property type="match status" value="1"/>
</dbReference>
<dbReference type="PANTHER" id="PTHR43065">
    <property type="entry name" value="SENSOR HISTIDINE KINASE"/>
    <property type="match status" value="1"/>
</dbReference>
<feature type="transmembrane region" description="Helical" evidence="9">
    <location>
        <begin position="112"/>
        <end position="132"/>
    </location>
</feature>
<feature type="transmembrane region" description="Helical" evidence="9">
    <location>
        <begin position="42"/>
        <end position="59"/>
    </location>
</feature>
<evidence type="ECO:0000256" key="1">
    <source>
        <dbReference type="ARBA" id="ARBA00000085"/>
    </source>
</evidence>
<evidence type="ECO:0000256" key="4">
    <source>
        <dbReference type="ARBA" id="ARBA00022679"/>
    </source>
</evidence>
<dbReference type="Pfam" id="PF02518">
    <property type="entry name" value="HATPase_c"/>
    <property type="match status" value="1"/>
</dbReference>
<name>A0A432LDP4_9BACI</name>
<dbReference type="PROSITE" id="PS50109">
    <property type="entry name" value="HIS_KIN"/>
    <property type="match status" value="1"/>
</dbReference>
<dbReference type="Pfam" id="PF00512">
    <property type="entry name" value="HisKA"/>
    <property type="match status" value="1"/>
</dbReference>
<dbReference type="InterPro" id="IPR003594">
    <property type="entry name" value="HATPase_dom"/>
</dbReference>
<evidence type="ECO:0000256" key="5">
    <source>
        <dbReference type="ARBA" id="ARBA00022741"/>
    </source>
</evidence>
<dbReference type="Gene3D" id="3.30.565.10">
    <property type="entry name" value="Histidine kinase-like ATPase, C-terminal domain"/>
    <property type="match status" value="1"/>
</dbReference>
<feature type="transmembrane region" description="Helical" evidence="9">
    <location>
        <begin position="66"/>
        <end position="84"/>
    </location>
</feature>
<dbReference type="GO" id="GO:0005524">
    <property type="term" value="F:ATP binding"/>
    <property type="evidence" value="ECO:0007669"/>
    <property type="project" value="UniProtKB-KW"/>
</dbReference>
<evidence type="ECO:0000256" key="6">
    <source>
        <dbReference type="ARBA" id="ARBA00022777"/>
    </source>
</evidence>
<evidence type="ECO:0000313" key="12">
    <source>
        <dbReference type="Proteomes" id="UP000287910"/>
    </source>
</evidence>
<evidence type="ECO:0000259" key="10">
    <source>
        <dbReference type="PROSITE" id="PS50109"/>
    </source>
</evidence>
<keyword evidence="6 11" id="KW-0418">Kinase</keyword>
<evidence type="ECO:0000256" key="2">
    <source>
        <dbReference type="ARBA" id="ARBA00012438"/>
    </source>
</evidence>
<proteinExistence type="predicted"/>
<dbReference type="CDD" id="cd00082">
    <property type="entry name" value="HisKA"/>
    <property type="match status" value="1"/>
</dbReference>
<feature type="transmembrane region" description="Helical" evidence="9">
    <location>
        <begin position="138"/>
        <end position="166"/>
    </location>
</feature>
<keyword evidence="4" id="KW-0808">Transferase</keyword>
<evidence type="ECO:0000313" key="11">
    <source>
        <dbReference type="EMBL" id="RUL54701.1"/>
    </source>
</evidence>
<dbReference type="SUPFAM" id="SSF55874">
    <property type="entry name" value="ATPase domain of HSP90 chaperone/DNA topoisomerase II/histidine kinase"/>
    <property type="match status" value="1"/>
</dbReference>